<dbReference type="PANTHER" id="PTHR24092:SF5">
    <property type="entry name" value="PHOSPHOLIPID-TRANSPORTING ATPASE"/>
    <property type="match status" value="1"/>
</dbReference>
<dbReference type="GO" id="GO:0000287">
    <property type="term" value="F:magnesium ion binding"/>
    <property type="evidence" value="ECO:0007669"/>
    <property type="project" value="UniProtKB-UniRule"/>
</dbReference>
<dbReference type="InterPro" id="IPR023214">
    <property type="entry name" value="HAD_sf"/>
</dbReference>
<feature type="binding site" evidence="15">
    <location>
        <position position="861"/>
    </location>
    <ligand>
        <name>ATP</name>
        <dbReference type="ChEBI" id="CHEBI:30616"/>
    </ligand>
</feature>
<dbReference type="GO" id="GO:0140326">
    <property type="term" value="F:ATPase-coupled intramembrane lipid transporter activity"/>
    <property type="evidence" value="ECO:0007669"/>
    <property type="project" value="UniProtKB-EC"/>
</dbReference>
<feature type="region of interest" description="Disordered" evidence="18">
    <location>
        <begin position="146"/>
        <end position="183"/>
    </location>
</feature>
<feature type="binding site" evidence="15">
    <location>
        <position position="581"/>
    </location>
    <ligand>
        <name>ATP</name>
        <dbReference type="ChEBI" id="CHEBI:30616"/>
    </ligand>
</feature>
<feature type="transmembrane region" description="Helical" evidence="17">
    <location>
        <begin position="493"/>
        <end position="512"/>
    </location>
</feature>
<dbReference type="NCBIfam" id="TIGR01494">
    <property type="entry name" value="ATPase_P-type"/>
    <property type="match status" value="2"/>
</dbReference>
<dbReference type="Gene3D" id="2.70.150.10">
    <property type="entry name" value="Calcium-transporting ATPase, cytoplasmic transduction domain A"/>
    <property type="match status" value="1"/>
</dbReference>
<keyword evidence="10 17" id="KW-1133">Transmembrane helix</keyword>
<dbReference type="FunFam" id="3.40.1110.10:FF:000085">
    <property type="entry name" value="Phospholipid-transporting ATPase"/>
    <property type="match status" value="1"/>
</dbReference>
<feature type="region of interest" description="Disordered" evidence="18">
    <location>
        <begin position="296"/>
        <end position="325"/>
    </location>
</feature>
<feature type="binding site" evidence="15">
    <location>
        <position position="582"/>
    </location>
    <ligand>
        <name>ATP</name>
        <dbReference type="ChEBI" id="CHEBI:30616"/>
    </ligand>
</feature>
<accession>A0A4S4KTJ7</accession>
<evidence type="ECO:0000256" key="12">
    <source>
        <dbReference type="ARBA" id="ARBA00034036"/>
    </source>
</evidence>
<protein>
    <recommendedName>
        <fullName evidence="17">Phospholipid-transporting ATPase</fullName>
        <ecNumber evidence="17">7.6.2.1</ecNumber>
    </recommendedName>
</protein>
<feature type="domain" description="P-type ATPase C-terminal" evidence="21">
    <location>
        <begin position="901"/>
        <end position="1128"/>
    </location>
</feature>
<evidence type="ECO:0000256" key="18">
    <source>
        <dbReference type="SAM" id="MobiDB-lite"/>
    </source>
</evidence>
<evidence type="ECO:0000256" key="4">
    <source>
        <dbReference type="ARBA" id="ARBA00022692"/>
    </source>
</evidence>
<feature type="compositionally biased region" description="Polar residues" evidence="18">
    <location>
        <begin position="88"/>
        <end position="98"/>
    </location>
</feature>
<dbReference type="InterPro" id="IPR023298">
    <property type="entry name" value="ATPase_P-typ_TM_dom_sf"/>
</dbReference>
<evidence type="ECO:0000259" key="21">
    <source>
        <dbReference type="Pfam" id="PF16212"/>
    </source>
</evidence>
<reference evidence="22 23" key="1">
    <citation type="submission" date="2019-02" db="EMBL/GenBank/DDBJ databases">
        <title>Genome sequencing of the rare red list fungi Phellinidium pouzarii.</title>
        <authorList>
            <person name="Buettner E."/>
            <person name="Kellner H."/>
        </authorList>
    </citation>
    <scope>NUCLEOTIDE SEQUENCE [LARGE SCALE GENOMIC DNA]</scope>
    <source>
        <strain evidence="22 23">DSM 108285</strain>
    </source>
</reference>
<evidence type="ECO:0000259" key="20">
    <source>
        <dbReference type="Pfam" id="PF16209"/>
    </source>
</evidence>
<dbReference type="PROSITE" id="PS00154">
    <property type="entry name" value="ATPASE_E1_E2"/>
    <property type="match status" value="1"/>
</dbReference>
<dbReference type="Gene3D" id="3.40.1110.10">
    <property type="entry name" value="Calcium-transporting ATPase, cytoplasmic domain N"/>
    <property type="match status" value="1"/>
</dbReference>
<evidence type="ECO:0000256" key="14">
    <source>
        <dbReference type="PIRSR" id="PIRSR606539-1"/>
    </source>
</evidence>
<evidence type="ECO:0000256" key="1">
    <source>
        <dbReference type="ARBA" id="ARBA00004141"/>
    </source>
</evidence>
<name>A0A4S4KTJ7_9AGAM</name>
<dbReference type="GO" id="GO:0005768">
    <property type="term" value="C:endosome"/>
    <property type="evidence" value="ECO:0007669"/>
    <property type="project" value="TreeGrafter"/>
</dbReference>
<dbReference type="GO" id="GO:0005886">
    <property type="term" value="C:plasma membrane"/>
    <property type="evidence" value="ECO:0007669"/>
    <property type="project" value="TreeGrafter"/>
</dbReference>
<dbReference type="InterPro" id="IPR001757">
    <property type="entry name" value="P_typ_ATPase"/>
</dbReference>
<dbReference type="Gene3D" id="3.40.50.1000">
    <property type="entry name" value="HAD superfamily/HAD-like"/>
    <property type="match status" value="1"/>
</dbReference>
<evidence type="ECO:0000256" key="7">
    <source>
        <dbReference type="ARBA" id="ARBA00022840"/>
    </source>
</evidence>
<keyword evidence="6 15" id="KW-0547">Nucleotide-binding</keyword>
<comment type="subcellular location">
    <subcellularLocation>
        <location evidence="2">Endomembrane system</location>
    </subcellularLocation>
    <subcellularLocation>
        <location evidence="1 17">Membrane</location>
        <topology evidence="1 17">Multi-pass membrane protein</topology>
    </subcellularLocation>
</comment>
<evidence type="ECO:0000256" key="16">
    <source>
        <dbReference type="PIRSR" id="PIRSR606539-3"/>
    </source>
</evidence>
<feature type="transmembrane region" description="Helical" evidence="17">
    <location>
        <begin position="1039"/>
        <end position="1060"/>
    </location>
</feature>
<comment type="catalytic activity">
    <reaction evidence="12 17">
        <text>ATP + H2O + phospholipidSide 1 = ADP + phosphate + phospholipidSide 2.</text>
        <dbReference type="EC" id="7.6.2.1"/>
    </reaction>
</comment>
<dbReference type="InterPro" id="IPR032631">
    <property type="entry name" value="P-type_ATPase_N"/>
</dbReference>
<dbReference type="InterPro" id="IPR032630">
    <property type="entry name" value="P_typ_ATPase_c"/>
</dbReference>
<feature type="binding site" evidence="15">
    <location>
        <position position="583"/>
    </location>
    <ligand>
        <name>ATP</name>
        <dbReference type="ChEBI" id="CHEBI:30616"/>
    </ligand>
</feature>
<evidence type="ECO:0000256" key="6">
    <source>
        <dbReference type="ARBA" id="ARBA00022741"/>
    </source>
</evidence>
<dbReference type="GO" id="GO:0005524">
    <property type="term" value="F:ATP binding"/>
    <property type="evidence" value="ECO:0007669"/>
    <property type="project" value="UniProtKB-UniRule"/>
</dbReference>
<keyword evidence="8 16" id="KW-0460">Magnesium</keyword>
<dbReference type="InterPro" id="IPR006539">
    <property type="entry name" value="P-type_ATPase_IV"/>
</dbReference>
<dbReference type="PRINTS" id="PR00119">
    <property type="entry name" value="CATATPASE"/>
</dbReference>
<evidence type="ECO:0000256" key="15">
    <source>
        <dbReference type="PIRSR" id="PIRSR606539-2"/>
    </source>
</evidence>
<feature type="binding site" evidence="15">
    <location>
        <position position="859"/>
    </location>
    <ligand>
        <name>ATP</name>
        <dbReference type="ChEBI" id="CHEBI:30616"/>
    </ligand>
</feature>
<feature type="binding site" evidence="16">
    <location>
        <position position="581"/>
    </location>
    <ligand>
        <name>Mg(2+)</name>
        <dbReference type="ChEBI" id="CHEBI:18420"/>
    </ligand>
</feature>
<evidence type="ECO:0000256" key="13">
    <source>
        <dbReference type="ARBA" id="ARBA00049128"/>
    </source>
</evidence>
<feature type="transmembrane region" description="Helical" evidence="17">
    <location>
        <begin position="935"/>
        <end position="955"/>
    </location>
</feature>
<gene>
    <name evidence="22" type="ORF">EW145_g6822</name>
</gene>
<proteinExistence type="inferred from homology"/>
<evidence type="ECO:0000256" key="8">
    <source>
        <dbReference type="ARBA" id="ARBA00022842"/>
    </source>
</evidence>
<dbReference type="InterPro" id="IPR008250">
    <property type="entry name" value="ATPase_P-typ_transduc_dom_A_sf"/>
</dbReference>
<feature type="region of interest" description="Disordered" evidence="18">
    <location>
        <begin position="70"/>
        <end position="105"/>
    </location>
</feature>
<feature type="compositionally biased region" description="Low complexity" evidence="18">
    <location>
        <begin position="173"/>
        <end position="183"/>
    </location>
</feature>
<dbReference type="OrthoDB" id="377733at2759"/>
<dbReference type="SUPFAM" id="SSF81660">
    <property type="entry name" value="Metal cation-transporting ATPase, ATP-binding domain N"/>
    <property type="match status" value="1"/>
</dbReference>
<evidence type="ECO:0000256" key="10">
    <source>
        <dbReference type="ARBA" id="ARBA00022989"/>
    </source>
</evidence>
<evidence type="ECO:0000256" key="17">
    <source>
        <dbReference type="RuleBase" id="RU362033"/>
    </source>
</evidence>
<keyword evidence="4 17" id="KW-0812">Transmembrane</keyword>
<feature type="binding site" evidence="15">
    <location>
        <position position="683"/>
    </location>
    <ligand>
        <name>ATP</name>
        <dbReference type="ChEBI" id="CHEBI:30616"/>
    </ligand>
</feature>
<evidence type="ECO:0000256" key="3">
    <source>
        <dbReference type="ARBA" id="ARBA00008109"/>
    </source>
</evidence>
<dbReference type="InterPro" id="IPR059000">
    <property type="entry name" value="ATPase_P-type_domA"/>
</dbReference>
<feature type="domain" description="P-type ATPase N-terminal" evidence="20">
    <location>
        <begin position="202"/>
        <end position="249"/>
    </location>
</feature>
<keyword evidence="23" id="KW-1185">Reference proteome</keyword>
<dbReference type="SUPFAM" id="SSF81653">
    <property type="entry name" value="Calcium ATPase, transduction domain A"/>
    <property type="match status" value="1"/>
</dbReference>
<comment type="catalytic activity">
    <reaction evidence="13">
        <text>a 1,2-diacyl-sn-glycero-3-phosphoethanolamine(out) + ATP + H2O = a 1,2-diacyl-sn-glycero-3-phosphoethanolamine(in) + ADP + phosphate + H(+)</text>
        <dbReference type="Rhea" id="RHEA:66132"/>
        <dbReference type="ChEBI" id="CHEBI:15377"/>
        <dbReference type="ChEBI" id="CHEBI:15378"/>
        <dbReference type="ChEBI" id="CHEBI:30616"/>
        <dbReference type="ChEBI" id="CHEBI:43474"/>
        <dbReference type="ChEBI" id="CHEBI:64612"/>
        <dbReference type="ChEBI" id="CHEBI:456216"/>
    </reaction>
    <physiologicalReaction direction="left-to-right" evidence="13">
        <dbReference type="Rhea" id="RHEA:66133"/>
    </physiologicalReaction>
</comment>
<evidence type="ECO:0000256" key="11">
    <source>
        <dbReference type="ARBA" id="ARBA00023136"/>
    </source>
</evidence>
<comment type="similarity">
    <text evidence="3 17">Belongs to the cation transport ATPase (P-type) (TC 3.A.3) family. Type IV subfamily.</text>
</comment>
<comment type="caution">
    <text evidence="22">The sequence shown here is derived from an EMBL/GenBank/DDBJ whole genome shotgun (WGS) entry which is preliminary data.</text>
</comment>
<feature type="transmembrane region" description="Helical" evidence="17">
    <location>
        <begin position="1067"/>
        <end position="1086"/>
    </location>
</feature>
<feature type="transmembrane region" description="Helical" evidence="17">
    <location>
        <begin position="249"/>
        <end position="268"/>
    </location>
</feature>
<feature type="binding site" evidence="15">
    <location>
        <position position="725"/>
    </location>
    <ligand>
        <name>ATP</name>
        <dbReference type="ChEBI" id="CHEBI:30616"/>
    </ligand>
</feature>
<dbReference type="InterPro" id="IPR018303">
    <property type="entry name" value="ATPase_P-typ_P_site"/>
</dbReference>
<feature type="transmembrane region" description="Helical" evidence="17">
    <location>
        <begin position="1101"/>
        <end position="1119"/>
    </location>
</feature>
<comment type="cofactor">
    <cofactor evidence="16">
        <name>Mg(2+)</name>
        <dbReference type="ChEBI" id="CHEBI:18420"/>
    </cofactor>
</comment>
<feature type="binding site" evidence="15">
    <location>
        <position position="778"/>
    </location>
    <ligand>
        <name>ATP</name>
        <dbReference type="ChEBI" id="CHEBI:30616"/>
    </ligand>
</feature>
<feature type="transmembrane region" description="Helical" evidence="17">
    <location>
        <begin position="1013"/>
        <end position="1033"/>
    </location>
</feature>
<keyword evidence="9 17" id="KW-1278">Translocase</keyword>
<dbReference type="EC" id="7.6.2.1" evidence="17"/>
<dbReference type="EMBL" id="SGPK01000566">
    <property type="protein sequence ID" value="THH01989.1"/>
    <property type="molecule type" value="Genomic_DNA"/>
</dbReference>
<dbReference type="Proteomes" id="UP000308199">
    <property type="component" value="Unassembled WGS sequence"/>
</dbReference>
<evidence type="ECO:0000256" key="2">
    <source>
        <dbReference type="ARBA" id="ARBA00004308"/>
    </source>
</evidence>
<evidence type="ECO:0000256" key="5">
    <source>
        <dbReference type="ARBA" id="ARBA00022723"/>
    </source>
</evidence>
<evidence type="ECO:0000259" key="19">
    <source>
        <dbReference type="Pfam" id="PF00122"/>
    </source>
</evidence>
<keyword evidence="7 15" id="KW-0067">ATP-binding</keyword>
<evidence type="ECO:0000313" key="22">
    <source>
        <dbReference type="EMBL" id="THH01989.1"/>
    </source>
</evidence>
<dbReference type="Pfam" id="PF16212">
    <property type="entry name" value="PhoLip_ATPase_C"/>
    <property type="match status" value="1"/>
</dbReference>
<dbReference type="NCBIfam" id="TIGR01652">
    <property type="entry name" value="ATPase-Plipid"/>
    <property type="match status" value="1"/>
</dbReference>
<dbReference type="SUPFAM" id="SSF56784">
    <property type="entry name" value="HAD-like"/>
    <property type="match status" value="1"/>
</dbReference>
<feature type="binding site" evidence="15">
    <location>
        <position position="749"/>
    </location>
    <ligand>
        <name>ATP</name>
        <dbReference type="ChEBI" id="CHEBI:30616"/>
    </ligand>
</feature>
<keyword evidence="5 16" id="KW-0479">Metal-binding</keyword>
<dbReference type="Pfam" id="PF00122">
    <property type="entry name" value="E1-E2_ATPase"/>
    <property type="match status" value="1"/>
</dbReference>
<dbReference type="GO" id="GO:0006890">
    <property type="term" value="P:retrograde vesicle-mediated transport, Golgi to endoplasmic reticulum"/>
    <property type="evidence" value="ECO:0007669"/>
    <property type="project" value="TreeGrafter"/>
</dbReference>
<organism evidence="22 23">
    <name type="scientific">Phellinidium pouzarii</name>
    <dbReference type="NCBI Taxonomy" id="167371"/>
    <lineage>
        <taxon>Eukaryota</taxon>
        <taxon>Fungi</taxon>
        <taxon>Dikarya</taxon>
        <taxon>Basidiomycota</taxon>
        <taxon>Agaricomycotina</taxon>
        <taxon>Agaricomycetes</taxon>
        <taxon>Hymenochaetales</taxon>
        <taxon>Hymenochaetaceae</taxon>
        <taxon>Phellinidium</taxon>
    </lineage>
</organism>
<dbReference type="Pfam" id="PF16209">
    <property type="entry name" value="PhoLip_ATPase_N"/>
    <property type="match status" value="1"/>
</dbReference>
<dbReference type="InterPro" id="IPR023299">
    <property type="entry name" value="ATPase_P-typ_cyto_dom_N"/>
</dbReference>
<dbReference type="Pfam" id="PF13246">
    <property type="entry name" value="Cation_ATPase"/>
    <property type="match status" value="1"/>
</dbReference>
<keyword evidence="11 17" id="KW-0472">Membrane</keyword>
<feature type="domain" description="P-type ATPase A" evidence="19">
    <location>
        <begin position="313"/>
        <end position="470"/>
    </location>
</feature>
<evidence type="ECO:0000256" key="9">
    <source>
        <dbReference type="ARBA" id="ARBA00022967"/>
    </source>
</evidence>
<sequence>MAAAAGNTDRDDVGKSTHARLCCSGFRVTYLLGLPLVYLVAIPCPGVEFRNCSSRRYSMTDIPLKTIGRNQRSRAGYTQLESEESAGRSGTATANDNGHANGKITMPATGRAAAAVYKGKKPVRTSSYNYKNFPDEEETLLGGHEGEEAFDDDDEAQHRARGSGTVRSHSADSKLSGGLLFSGSKDKSRTIPFRPLDKFQSKSPANIVRNQKYNVFTFLPIVLYEQFKFFFNLYFLLVALSQFVPQLRIGFLTTYIAPLAFVLAVTMGKEAYDDYKRNLRDREANSAKYLMLEPSLSPRSSQDDTHDEDQENSDALVVSDGPHTRSIPSSKIRVGDFVFLEKNQRVPADMVLLRTSDHTGTCFIRTDQLDGETDWKLRVAVPSCQKLRSDKELLSLDAEIYADAPIKDIHAFIGTFSINSPPIEQLSPDGVPLDPVHKVEPLTVENVLWSNTVLAAGSAVGLVIYTGAETRAVMNTSHPETKTGLLEIEINRLAKILCAVTFALSIAMVALNGFRGEWYIYVFRFLILFSSIIPISLRVNLDMGKTVYSHLIMTDSEIPNTIVRTSTLPEELGRIEYLLSDKTGTLTQNEMELKKLHMGTMSYGSDSMDEVAHQLALAFGLSAEQAALRQGGTPTGVQFATRGRRDMSSRVKDVVISLALCHNVTPVTNDDGTVTYQASSPDEVAIVKWTESVGLTLVFRDRTHITLQTPEGTRLEFDVLEIFPFTSESKRMGIVVRDTISGEITFLQKGADVVMVRIVQRNDWLEEECANMAREGLRTLVIGKKRLSEQAYSLFKERHREASIQLQNRNEAMENVVAEFLERDLELLGLTGVEDKLQDDVKSTIELLRNAGIKIWMLTGDKIETATCIAISTKLVARNQYIHQVAKCVGIVGKEGKQASLAADFSVTQFSYLTKLLLWHGRNSYKRSAKLAQFVIHRGLVISIMQCVFSAIFYFAPIALYQGWLMVGYATIYTMAPVFSLVLDRDVNEDVALLYPELYKELVKGRSLSFKTFFMWLMISVYQGGAIMIMSLVLFETEFLNIVSISFTALVINELIMVAVEITTWHVYMVLSEIITLLIYAVSIVFLPEYFDLAFVTTVRFAWKVALIVAVSAFPLYLYKLIRGRIRPSTSSKLL</sequence>
<dbReference type="PANTHER" id="PTHR24092">
    <property type="entry name" value="PROBABLE PHOSPHOLIPID-TRANSPORTING ATPASE"/>
    <property type="match status" value="1"/>
</dbReference>
<dbReference type="GO" id="GO:0045332">
    <property type="term" value="P:phospholipid translocation"/>
    <property type="evidence" value="ECO:0007669"/>
    <property type="project" value="TreeGrafter"/>
</dbReference>
<feature type="transmembrane region" description="Helical" evidence="17">
    <location>
        <begin position="518"/>
        <end position="537"/>
    </location>
</feature>
<feature type="binding site" evidence="15">
    <location>
        <position position="860"/>
    </location>
    <ligand>
        <name>ATP</name>
        <dbReference type="ChEBI" id="CHEBI:30616"/>
    </ligand>
</feature>
<dbReference type="GO" id="GO:0005802">
    <property type="term" value="C:trans-Golgi network"/>
    <property type="evidence" value="ECO:0007669"/>
    <property type="project" value="TreeGrafter"/>
</dbReference>
<feature type="binding site" evidence="16">
    <location>
        <position position="583"/>
    </location>
    <ligand>
        <name>Mg(2+)</name>
        <dbReference type="ChEBI" id="CHEBI:18420"/>
    </ligand>
</feature>
<feature type="transmembrane region" description="Helical" evidence="17">
    <location>
        <begin position="215"/>
        <end position="237"/>
    </location>
</feature>
<dbReference type="SUPFAM" id="SSF81665">
    <property type="entry name" value="Calcium ATPase, transmembrane domain M"/>
    <property type="match status" value="1"/>
</dbReference>
<dbReference type="GO" id="GO:0006897">
    <property type="term" value="P:endocytosis"/>
    <property type="evidence" value="ECO:0007669"/>
    <property type="project" value="TreeGrafter"/>
</dbReference>
<dbReference type="GO" id="GO:0016887">
    <property type="term" value="F:ATP hydrolysis activity"/>
    <property type="evidence" value="ECO:0007669"/>
    <property type="project" value="InterPro"/>
</dbReference>
<feature type="active site" description="4-aspartylphosphate intermediate" evidence="14">
    <location>
        <position position="581"/>
    </location>
</feature>
<dbReference type="InterPro" id="IPR036412">
    <property type="entry name" value="HAD-like_sf"/>
</dbReference>
<evidence type="ECO:0000313" key="23">
    <source>
        <dbReference type="Proteomes" id="UP000308199"/>
    </source>
</evidence>
<dbReference type="AlphaFoldDB" id="A0A4S4KTJ7"/>
<feature type="transmembrane region" description="Helical" evidence="17">
    <location>
        <begin position="961"/>
        <end position="983"/>
    </location>
</feature>